<dbReference type="AlphaFoldDB" id="A0A1H0H7B1"/>
<dbReference type="Gene3D" id="3.40.190.10">
    <property type="entry name" value="Periplasmic binding protein-like II"/>
    <property type="match status" value="1"/>
</dbReference>
<dbReference type="SUPFAM" id="SSF53850">
    <property type="entry name" value="Periplasmic binding protein-like II"/>
    <property type="match status" value="1"/>
</dbReference>
<evidence type="ECO:0000256" key="1">
    <source>
        <dbReference type="ARBA" id="ARBA00022729"/>
    </source>
</evidence>
<name>A0A1H0H7B1_9HYPH</name>
<reference evidence="4" key="1">
    <citation type="submission" date="2016-10" db="EMBL/GenBank/DDBJ databases">
        <authorList>
            <person name="Varghese N."/>
            <person name="Submissions S."/>
        </authorList>
    </citation>
    <scope>NUCLEOTIDE SEQUENCE [LARGE SCALE GENOMIC DNA]</scope>
    <source>
        <strain evidence="4">BL47</strain>
    </source>
</reference>
<dbReference type="RefSeq" id="WP_091720016.1">
    <property type="nucleotide sequence ID" value="NZ_FNHS01000015.1"/>
</dbReference>
<gene>
    <name evidence="3" type="ORF">SAMN05216360_115122</name>
</gene>
<dbReference type="PANTHER" id="PTHR30222:SF17">
    <property type="entry name" value="SPERMIDINE_PUTRESCINE-BINDING PERIPLASMIC PROTEIN"/>
    <property type="match status" value="1"/>
</dbReference>
<dbReference type="Pfam" id="PF13416">
    <property type="entry name" value="SBP_bac_8"/>
    <property type="match status" value="1"/>
</dbReference>
<dbReference type="InterPro" id="IPR006059">
    <property type="entry name" value="SBP"/>
</dbReference>
<sequence length="418" mass="45999">MDLSPSRRTLLKGAAALAATPVTGFPAVHAAEPVTLRYLGTAVSQSSDIAKKVKEDLGIILEYIPVVTDEVTKRAVTQPNSFDLIDTEYFSLKKILPSGNLSGLDAKRIKLADKITGVFTKGEVNGKKIGDQGTAPRKVFYLEGQNAKTFASAPTEWLTLIPTTYNADTLGIRPDLIKRPVESWKDLLSPDFKGKASILNIPSIGIMDAAMVVEASGDYTYGDKGNMTRAEIDRTIKVLIEAKRAGQFRAFWQDFNESVNLMASGETVIQSMWSPAVTKVRAQGVPCVYQPLKEGYRAWAQGFGVPKTLSGKKLDAAYDFINWFLSGWAGAYLNRQGYYSAVLETAKEHMQPYEWAFWMEGKPAEKDILGPDGTLIEKAGATRDGGSFEQRMGSVACWNAVMDENTYMVRKWNEFIAA</sequence>
<accession>A0A1H0H7B1</accession>
<dbReference type="EMBL" id="FNHS01000015">
    <property type="protein sequence ID" value="SDO14934.1"/>
    <property type="molecule type" value="Genomic_DNA"/>
</dbReference>
<dbReference type="OrthoDB" id="9812255at2"/>
<dbReference type="Proteomes" id="UP000198704">
    <property type="component" value="Unassembled WGS sequence"/>
</dbReference>
<dbReference type="InterPro" id="IPR006311">
    <property type="entry name" value="TAT_signal"/>
</dbReference>
<evidence type="ECO:0000256" key="2">
    <source>
        <dbReference type="ARBA" id="ARBA00022764"/>
    </source>
</evidence>
<evidence type="ECO:0000313" key="4">
    <source>
        <dbReference type="Proteomes" id="UP000198704"/>
    </source>
</evidence>
<dbReference type="STRING" id="582672.SAMN05216360_115122"/>
<dbReference type="PANTHER" id="PTHR30222">
    <property type="entry name" value="SPERMIDINE/PUTRESCINE-BINDING PERIPLASMIC PROTEIN"/>
    <property type="match status" value="1"/>
</dbReference>
<organism evidence="3 4">
    <name type="scientific">Methylobacterium phyllostachyos</name>
    <dbReference type="NCBI Taxonomy" id="582672"/>
    <lineage>
        <taxon>Bacteria</taxon>
        <taxon>Pseudomonadati</taxon>
        <taxon>Pseudomonadota</taxon>
        <taxon>Alphaproteobacteria</taxon>
        <taxon>Hyphomicrobiales</taxon>
        <taxon>Methylobacteriaceae</taxon>
        <taxon>Methylobacterium</taxon>
    </lineage>
</organism>
<dbReference type="PROSITE" id="PS51318">
    <property type="entry name" value="TAT"/>
    <property type="match status" value="1"/>
</dbReference>
<keyword evidence="2" id="KW-0574">Periplasm</keyword>
<evidence type="ECO:0000313" key="3">
    <source>
        <dbReference type="EMBL" id="SDO14934.1"/>
    </source>
</evidence>
<proteinExistence type="predicted"/>
<protein>
    <submittedName>
        <fullName evidence="3">Putative spermidine/putrescine transport system substrate-binding protein</fullName>
    </submittedName>
</protein>
<keyword evidence="4" id="KW-1185">Reference proteome</keyword>
<keyword evidence="1" id="KW-0732">Signal</keyword>